<dbReference type="Proteomes" id="UP000821853">
    <property type="component" value="Chromosome 8"/>
</dbReference>
<dbReference type="VEuPathDB" id="VectorBase:HLOH_058211"/>
<dbReference type="AlphaFoldDB" id="A0A9J6GXG2"/>
<organism evidence="1 2">
    <name type="scientific">Haemaphysalis longicornis</name>
    <name type="common">Bush tick</name>
    <dbReference type="NCBI Taxonomy" id="44386"/>
    <lineage>
        <taxon>Eukaryota</taxon>
        <taxon>Metazoa</taxon>
        <taxon>Ecdysozoa</taxon>
        <taxon>Arthropoda</taxon>
        <taxon>Chelicerata</taxon>
        <taxon>Arachnida</taxon>
        <taxon>Acari</taxon>
        <taxon>Parasitiformes</taxon>
        <taxon>Ixodida</taxon>
        <taxon>Ixodoidea</taxon>
        <taxon>Ixodidae</taxon>
        <taxon>Haemaphysalinae</taxon>
        <taxon>Haemaphysalis</taxon>
    </lineage>
</organism>
<sequence length="144" mass="16501">MCVKVVLASKPTFHYVVTEVEAANNHDLHLYPLYPQNRLLTSEEQARVVNLENLGVPSRKIREKVKNMTGKTVKTKDLNNISQRHSILIRNDAAHGEMFVKKIESLVAEDPNFTVHYEKQQQGWAAIRLNSDSLHAKRLNNYPV</sequence>
<accession>A0A9J6GXG2</accession>
<keyword evidence="2" id="KW-1185">Reference proteome</keyword>
<proteinExistence type="predicted"/>
<reference evidence="1 2" key="1">
    <citation type="journal article" date="2020" name="Cell">
        <title>Large-Scale Comparative Analyses of Tick Genomes Elucidate Their Genetic Diversity and Vector Capacities.</title>
        <authorList>
            <consortium name="Tick Genome and Microbiome Consortium (TIGMIC)"/>
            <person name="Jia N."/>
            <person name="Wang J."/>
            <person name="Shi W."/>
            <person name="Du L."/>
            <person name="Sun Y."/>
            <person name="Zhan W."/>
            <person name="Jiang J.F."/>
            <person name="Wang Q."/>
            <person name="Zhang B."/>
            <person name="Ji P."/>
            <person name="Bell-Sakyi L."/>
            <person name="Cui X.M."/>
            <person name="Yuan T.T."/>
            <person name="Jiang B.G."/>
            <person name="Yang W.F."/>
            <person name="Lam T.T."/>
            <person name="Chang Q.C."/>
            <person name="Ding S.J."/>
            <person name="Wang X.J."/>
            <person name="Zhu J.G."/>
            <person name="Ruan X.D."/>
            <person name="Zhao L."/>
            <person name="Wei J.T."/>
            <person name="Ye R.Z."/>
            <person name="Que T.C."/>
            <person name="Du C.H."/>
            <person name="Zhou Y.H."/>
            <person name="Cheng J.X."/>
            <person name="Dai P.F."/>
            <person name="Guo W.B."/>
            <person name="Han X.H."/>
            <person name="Huang E.J."/>
            <person name="Li L.F."/>
            <person name="Wei W."/>
            <person name="Gao Y.C."/>
            <person name="Liu J.Z."/>
            <person name="Shao H.Z."/>
            <person name="Wang X."/>
            <person name="Wang C.C."/>
            <person name="Yang T.C."/>
            <person name="Huo Q.B."/>
            <person name="Li W."/>
            <person name="Chen H.Y."/>
            <person name="Chen S.E."/>
            <person name="Zhou L.G."/>
            <person name="Ni X.B."/>
            <person name="Tian J.H."/>
            <person name="Sheng Y."/>
            <person name="Liu T."/>
            <person name="Pan Y.S."/>
            <person name="Xia L.Y."/>
            <person name="Li J."/>
            <person name="Zhao F."/>
            <person name="Cao W.C."/>
        </authorList>
    </citation>
    <scope>NUCLEOTIDE SEQUENCE [LARGE SCALE GENOMIC DNA]</scope>
    <source>
        <strain evidence="1">HaeL-2018</strain>
    </source>
</reference>
<dbReference type="EMBL" id="JABSTR010000010">
    <property type="protein sequence ID" value="KAH9379553.1"/>
    <property type="molecule type" value="Genomic_DNA"/>
</dbReference>
<dbReference type="OrthoDB" id="6509680at2759"/>
<protein>
    <submittedName>
        <fullName evidence="1">Uncharacterized protein</fullName>
    </submittedName>
</protein>
<name>A0A9J6GXG2_HAELO</name>
<gene>
    <name evidence="1" type="ORF">HPB48_020099</name>
</gene>
<evidence type="ECO:0000313" key="2">
    <source>
        <dbReference type="Proteomes" id="UP000821853"/>
    </source>
</evidence>
<evidence type="ECO:0000313" key="1">
    <source>
        <dbReference type="EMBL" id="KAH9379553.1"/>
    </source>
</evidence>
<comment type="caution">
    <text evidence="1">The sequence shown here is derived from an EMBL/GenBank/DDBJ whole genome shotgun (WGS) entry which is preliminary data.</text>
</comment>